<reference evidence="2 3" key="1">
    <citation type="submission" date="2016-09" db="EMBL/GenBank/DDBJ databases">
        <title>Pseudonocardia autotrophica DSM535, a candidate organism with high potential of specific P450 cytochromes.</title>
        <authorList>
            <person name="Grumaz C."/>
            <person name="Vainshtein Y."/>
            <person name="Kirstahler P."/>
            <person name="Sohn K."/>
        </authorList>
    </citation>
    <scope>NUCLEOTIDE SEQUENCE [LARGE SCALE GENOMIC DNA]</scope>
    <source>
        <strain evidence="2 3">DSM 535</strain>
    </source>
</reference>
<name>A0A1Y2MZE4_PSEAH</name>
<feature type="compositionally biased region" description="Basic and acidic residues" evidence="1">
    <location>
        <begin position="7"/>
        <end position="21"/>
    </location>
</feature>
<evidence type="ECO:0000256" key="1">
    <source>
        <dbReference type="SAM" id="MobiDB-lite"/>
    </source>
</evidence>
<dbReference type="AlphaFoldDB" id="A0A1Y2MZE4"/>
<protein>
    <submittedName>
        <fullName evidence="2">Uncharacterized protein</fullName>
    </submittedName>
</protein>
<gene>
    <name evidence="2" type="ORF">BG845_02825</name>
</gene>
<dbReference type="RefSeq" id="WP_085913065.1">
    <property type="nucleotide sequence ID" value="NZ_AP018920.1"/>
</dbReference>
<evidence type="ECO:0000313" key="2">
    <source>
        <dbReference type="EMBL" id="OSY40421.1"/>
    </source>
</evidence>
<dbReference type="Proteomes" id="UP000194360">
    <property type="component" value="Unassembled WGS sequence"/>
</dbReference>
<feature type="region of interest" description="Disordered" evidence="1">
    <location>
        <begin position="1"/>
        <end position="27"/>
    </location>
</feature>
<evidence type="ECO:0000313" key="3">
    <source>
        <dbReference type="Proteomes" id="UP000194360"/>
    </source>
</evidence>
<organism evidence="2 3">
    <name type="scientific">Pseudonocardia autotrophica</name>
    <name type="common">Amycolata autotrophica</name>
    <name type="synonym">Nocardia autotrophica</name>
    <dbReference type="NCBI Taxonomy" id="2074"/>
    <lineage>
        <taxon>Bacteria</taxon>
        <taxon>Bacillati</taxon>
        <taxon>Actinomycetota</taxon>
        <taxon>Actinomycetes</taxon>
        <taxon>Pseudonocardiales</taxon>
        <taxon>Pseudonocardiaceae</taxon>
        <taxon>Pseudonocardia</taxon>
    </lineage>
</organism>
<dbReference type="OrthoDB" id="3578636at2"/>
<proteinExistence type="predicted"/>
<comment type="caution">
    <text evidence="2">The sequence shown here is derived from an EMBL/GenBank/DDBJ whole genome shotgun (WGS) entry which is preliminary data.</text>
</comment>
<keyword evidence="3" id="KW-1185">Reference proteome</keyword>
<accession>A0A1Y2MZE4</accession>
<sequence>MYAFLDDGPHAGELVRIDPEASGRPPRTLELADPGGEPAVYDLIGPHHDPDRWIYRRARATEPDG</sequence>
<dbReference type="EMBL" id="MIGB01000013">
    <property type="protein sequence ID" value="OSY40421.1"/>
    <property type="molecule type" value="Genomic_DNA"/>
</dbReference>